<dbReference type="HOGENOM" id="CLU_019621_1_1_1"/>
<dbReference type="InterPro" id="IPR008967">
    <property type="entry name" value="p53-like_TF_DNA-bd_sf"/>
</dbReference>
<dbReference type="OMA" id="DFFSQDV"/>
<dbReference type="GO" id="GO:0051262">
    <property type="term" value="P:protein tetramerization"/>
    <property type="evidence" value="ECO:0007669"/>
    <property type="project" value="InterPro"/>
</dbReference>
<feature type="domain" description="p53 DNA-binding" evidence="15">
    <location>
        <begin position="4"/>
        <end position="194"/>
    </location>
</feature>
<feature type="region of interest" description="Disordered" evidence="14">
    <location>
        <begin position="477"/>
        <end position="500"/>
    </location>
</feature>
<evidence type="ECO:0000256" key="12">
    <source>
        <dbReference type="PIRSR" id="PIRSR602117-2"/>
    </source>
</evidence>
<dbReference type="Gene3D" id="4.10.170.10">
    <property type="entry name" value="p53-like tetramerisation domain"/>
    <property type="match status" value="1"/>
</dbReference>
<comment type="subcellular location">
    <subcellularLocation>
        <location evidence="13">Cytoplasm</location>
    </subcellularLocation>
    <subcellularLocation>
        <location evidence="13">Nucleus</location>
    </subcellularLocation>
</comment>
<evidence type="ECO:0000256" key="11">
    <source>
        <dbReference type="PIRSR" id="PIRSR602117-1"/>
    </source>
</evidence>
<dbReference type="STRING" id="7757.ENSPMAP00000007639"/>
<feature type="domain" description="p53 tetramerisation" evidence="17">
    <location>
        <begin position="224"/>
        <end position="261"/>
    </location>
</feature>
<dbReference type="Ensembl" id="ENSPMAT00000007673.1">
    <property type="protein sequence ID" value="ENSPMAP00000007639.1"/>
    <property type="gene ID" value="ENSPMAG00000006924.1"/>
</dbReference>
<dbReference type="InterPro" id="IPR002117">
    <property type="entry name" value="p53_tumour_suppressor"/>
</dbReference>
<evidence type="ECO:0000256" key="9">
    <source>
        <dbReference type="ARBA" id="ARBA00023163"/>
    </source>
</evidence>
<evidence type="ECO:0000256" key="14">
    <source>
        <dbReference type="SAM" id="MobiDB-lite"/>
    </source>
</evidence>
<dbReference type="PANTHER" id="PTHR11447:SF16">
    <property type="entry name" value="P53 PROTEIN LONG FORM VARIANT 1"/>
    <property type="match status" value="1"/>
</dbReference>
<name>S4RR03_PETMA</name>
<comment type="subunit">
    <text evidence="13">Binds DNA as a homotetramer.</text>
</comment>
<keyword evidence="7 13" id="KW-0238">DNA-binding</keyword>
<dbReference type="GO" id="GO:0006915">
    <property type="term" value="P:apoptotic process"/>
    <property type="evidence" value="ECO:0007669"/>
    <property type="project" value="UniProtKB-KW"/>
</dbReference>
<feature type="binding site" evidence="11">
    <location>
        <position position="83"/>
    </location>
    <ligand>
        <name>Zn(2+)</name>
        <dbReference type="ChEBI" id="CHEBI:29105"/>
    </ligand>
</feature>
<feature type="binding site" evidence="11">
    <location>
        <position position="144"/>
    </location>
    <ligand>
        <name>Zn(2+)</name>
        <dbReference type="ChEBI" id="CHEBI:29105"/>
    </ligand>
</feature>
<feature type="binding site" evidence="11">
    <location>
        <position position="80"/>
    </location>
    <ligand>
        <name>Zn(2+)</name>
        <dbReference type="ChEBI" id="CHEBI:29105"/>
    </ligand>
</feature>
<evidence type="ECO:0000256" key="1">
    <source>
        <dbReference type="ARBA" id="ARBA00006167"/>
    </source>
</evidence>
<evidence type="ECO:0000256" key="4">
    <source>
        <dbReference type="ARBA" id="ARBA00022833"/>
    </source>
</evidence>
<reference evidence="18" key="1">
    <citation type="submission" date="2025-08" db="UniProtKB">
        <authorList>
            <consortium name="Ensembl"/>
        </authorList>
    </citation>
    <scope>IDENTIFICATION</scope>
</reference>
<keyword evidence="2 13" id="KW-0053">Apoptosis</keyword>
<feature type="compositionally biased region" description="Low complexity" evidence="14">
    <location>
        <begin position="325"/>
        <end position="340"/>
    </location>
</feature>
<keyword evidence="4 11" id="KW-0862">Zinc</keyword>
<dbReference type="GO" id="GO:0005634">
    <property type="term" value="C:nucleus"/>
    <property type="evidence" value="ECO:0007669"/>
    <property type="project" value="UniProtKB-SubCell"/>
</dbReference>
<evidence type="ECO:0000256" key="13">
    <source>
        <dbReference type="RuleBase" id="RU003304"/>
    </source>
</evidence>
<dbReference type="SUPFAM" id="SSF47719">
    <property type="entry name" value="p53 tetramerization domain"/>
    <property type="match status" value="1"/>
</dbReference>
<dbReference type="Pfam" id="PF00870">
    <property type="entry name" value="P53"/>
    <property type="match status" value="1"/>
</dbReference>
<evidence type="ECO:0000256" key="7">
    <source>
        <dbReference type="ARBA" id="ARBA00023125"/>
    </source>
</evidence>
<accession>S4RR03</accession>
<comment type="similarity">
    <text evidence="1 13">Belongs to the p53 family.</text>
</comment>
<dbReference type="InterPro" id="IPR001660">
    <property type="entry name" value="SAM"/>
</dbReference>
<dbReference type="InterPro" id="IPR013761">
    <property type="entry name" value="SAM/pointed_sf"/>
</dbReference>
<evidence type="ECO:0000256" key="3">
    <source>
        <dbReference type="ARBA" id="ARBA00022723"/>
    </source>
</evidence>
<feature type="binding site" evidence="11">
    <location>
        <position position="148"/>
    </location>
    <ligand>
        <name>Zn(2+)</name>
        <dbReference type="ChEBI" id="CHEBI:29105"/>
    </ligand>
</feature>
<dbReference type="GO" id="GO:0005737">
    <property type="term" value="C:cytoplasm"/>
    <property type="evidence" value="ECO:0007669"/>
    <property type="project" value="UniProtKB-SubCell"/>
</dbReference>
<dbReference type="Gene3D" id="1.10.150.50">
    <property type="entry name" value="Transcription Factor, Ets-1"/>
    <property type="match status" value="1"/>
</dbReference>
<dbReference type="GO" id="GO:0046872">
    <property type="term" value="F:metal ion binding"/>
    <property type="evidence" value="ECO:0007669"/>
    <property type="project" value="UniProtKB-KW"/>
</dbReference>
<evidence type="ECO:0000256" key="6">
    <source>
        <dbReference type="ARBA" id="ARBA00023015"/>
    </source>
</evidence>
<dbReference type="PANTHER" id="PTHR11447">
    <property type="entry name" value="CELLULAR TUMOR ANTIGEN P53"/>
    <property type="match status" value="1"/>
</dbReference>
<dbReference type="SUPFAM" id="SSF47769">
    <property type="entry name" value="SAM/Pointed domain"/>
    <property type="match status" value="1"/>
</dbReference>
<feature type="region of interest" description="Disordered" evidence="14">
    <location>
        <begin position="324"/>
        <end position="354"/>
    </location>
</feature>
<dbReference type="InterPro" id="IPR012346">
    <property type="entry name" value="p53/RUNT-type_TF_DNA-bd_sf"/>
</dbReference>
<sequence>IPSNTDYPGPFNFTVTFPPSSTAKSATWTYSTKLKKLYCQLSKTCPAEIRTSTLPPQGTIIRIMAMFKKLEHVSEVVRRCPTHQQSPEFNHGSIAPVTHLIRVEGNRNVRYEEHPVTGRQSVVMLFEVPQVGTDLTKVMFCFMCNTSCLGSMNRRPIYTILTMETLNGQVLGRFCCETRVCASPGRDIKMDEQRMQQDDQLTKFSGCKRVVHELLMTSSNGGSKRPSDQEHTYYLMVQGRENFEILKKIKESLELIRMLPKDTLDVLRNLQQKRHYSFHQSLPSVLSNAVRGLFQNLVNRTKSLHKYSVYNYLTGIAQNGLTVEANGANGPPGSPDGDSPPAWPETLPDSSKPNNTISKIYSTNNVSSFLKQLDCLEVLENFTSRGLLSVQQLKNFTLQDLDKLEVPEAKRQLLLSGIQEYHVSTTIFSETTLKRSPTLQASGSSLSSVSNQSRKSVIPNYILRVRARHTIYLPRSGSWGGSGSQEMPRSKMRKLASSSD</sequence>
<dbReference type="PRINTS" id="PR00386">
    <property type="entry name" value="P53SUPPRESSR"/>
</dbReference>
<evidence type="ECO:0000259" key="17">
    <source>
        <dbReference type="Pfam" id="PF07710"/>
    </source>
</evidence>
<keyword evidence="13" id="KW-0963">Cytoplasm</keyword>
<reference evidence="18" key="2">
    <citation type="submission" date="2025-09" db="UniProtKB">
        <authorList>
            <consortium name="Ensembl"/>
        </authorList>
    </citation>
    <scope>IDENTIFICATION</scope>
</reference>
<dbReference type="GO" id="GO:0000981">
    <property type="term" value="F:DNA-binding transcription factor activity, RNA polymerase II-specific"/>
    <property type="evidence" value="ECO:0007669"/>
    <property type="project" value="TreeGrafter"/>
</dbReference>
<dbReference type="InterPro" id="IPR010991">
    <property type="entry name" value="p53_tetrameristn"/>
</dbReference>
<dbReference type="Gene3D" id="2.60.40.720">
    <property type="match status" value="1"/>
</dbReference>
<dbReference type="InterPro" id="IPR011615">
    <property type="entry name" value="p53_DNA-bd"/>
</dbReference>
<evidence type="ECO:0000256" key="8">
    <source>
        <dbReference type="ARBA" id="ARBA00023159"/>
    </source>
</evidence>
<dbReference type="SUPFAM" id="SSF49417">
    <property type="entry name" value="p53-like transcription factors"/>
    <property type="match status" value="1"/>
</dbReference>
<keyword evidence="10 13" id="KW-0539">Nucleus</keyword>
<keyword evidence="5" id="KW-0832">Ubl conjugation</keyword>
<keyword evidence="6 13" id="KW-0805">Transcription regulation</keyword>
<comment type="function">
    <text evidence="13">Multifunctional transcription factor that induces cell cycle arrest, DNA repair or apoptosis upon binding to its target DNA sequence. Acts as a tumor suppressor in many tumor types; induces growth arrest or apoptosis depending on the physiological circumstances and cell type. Negatively regulates cell division by controlling expression of a set of genes required for this process. One of the activated genes is an inhibitor of cyclin-dependent kinases. Apoptosis induction seems to be mediated either by stimulation of BAX and FAS antigen expression, or by repression of Bcl-2 expression.</text>
</comment>
<evidence type="ECO:0000259" key="16">
    <source>
        <dbReference type="Pfam" id="PF07647"/>
    </source>
</evidence>
<dbReference type="Pfam" id="PF07647">
    <property type="entry name" value="SAM_2"/>
    <property type="match status" value="1"/>
</dbReference>
<keyword evidence="8 13" id="KW-0010">Activator</keyword>
<dbReference type="InterPro" id="IPR036674">
    <property type="entry name" value="p53_tetramer_sf"/>
</dbReference>
<dbReference type="GeneTree" id="ENSGT00950000183153"/>
<evidence type="ECO:0000256" key="5">
    <source>
        <dbReference type="ARBA" id="ARBA00022843"/>
    </source>
</evidence>
<comment type="cofactor">
    <cofactor evidence="11 13">
        <name>Zn(2+)</name>
        <dbReference type="ChEBI" id="CHEBI:29105"/>
    </cofactor>
    <text evidence="11 13">Binds 1 zinc ion per subunit.</text>
</comment>
<evidence type="ECO:0000256" key="2">
    <source>
        <dbReference type="ARBA" id="ARBA00022703"/>
    </source>
</evidence>
<organism evidence="18">
    <name type="scientific">Petromyzon marinus</name>
    <name type="common">Sea lamprey</name>
    <dbReference type="NCBI Taxonomy" id="7757"/>
    <lineage>
        <taxon>Eukaryota</taxon>
        <taxon>Metazoa</taxon>
        <taxon>Chordata</taxon>
        <taxon>Craniata</taxon>
        <taxon>Vertebrata</taxon>
        <taxon>Cyclostomata</taxon>
        <taxon>Hyperoartia</taxon>
        <taxon>Petromyzontiformes</taxon>
        <taxon>Petromyzontidae</taxon>
        <taxon>Petromyzon</taxon>
    </lineage>
</organism>
<keyword evidence="13" id="KW-0131">Cell cycle</keyword>
<dbReference type="AlphaFoldDB" id="S4RR03"/>
<feature type="domain" description="SAM" evidence="16">
    <location>
        <begin position="361"/>
        <end position="420"/>
    </location>
</feature>
<keyword evidence="9 13" id="KW-0804">Transcription</keyword>
<keyword evidence="3 11" id="KW-0479">Metal-binding</keyword>
<feature type="site" description="Interaction with DNA" evidence="12">
    <location>
        <position position="24"/>
    </location>
</feature>
<dbReference type="GO" id="GO:0000978">
    <property type="term" value="F:RNA polymerase II cis-regulatory region sequence-specific DNA binding"/>
    <property type="evidence" value="ECO:0007669"/>
    <property type="project" value="TreeGrafter"/>
</dbReference>
<evidence type="ECO:0000259" key="15">
    <source>
        <dbReference type="Pfam" id="PF00870"/>
    </source>
</evidence>
<dbReference type="CDD" id="cd08367">
    <property type="entry name" value="P53"/>
    <property type="match status" value="1"/>
</dbReference>
<proteinExistence type="inferred from homology"/>
<evidence type="ECO:0000256" key="10">
    <source>
        <dbReference type="ARBA" id="ARBA00023242"/>
    </source>
</evidence>
<protein>
    <recommendedName>
        <fullName evidence="13">Cellular tumor antigen p53</fullName>
    </recommendedName>
</protein>
<evidence type="ECO:0000313" key="18">
    <source>
        <dbReference type="Ensembl" id="ENSPMAP00000007639.1"/>
    </source>
</evidence>
<dbReference type="Pfam" id="PF07710">
    <property type="entry name" value="P53_tetramer"/>
    <property type="match status" value="1"/>
</dbReference>